<dbReference type="Pfam" id="PF01016">
    <property type="entry name" value="Ribosomal_L27"/>
    <property type="match status" value="1"/>
</dbReference>
<accession>A0A832R8L4</accession>
<dbReference type="GO" id="GO:0003735">
    <property type="term" value="F:structural constituent of ribosome"/>
    <property type="evidence" value="ECO:0007669"/>
    <property type="project" value="InterPro"/>
</dbReference>
<evidence type="ECO:0000313" key="6">
    <source>
        <dbReference type="EMBL" id="HHX99376.1"/>
    </source>
</evidence>
<keyword evidence="3" id="KW-0687">Ribonucleoprotein</keyword>
<dbReference type="PANTHER" id="PTHR15893:SF0">
    <property type="entry name" value="LARGE RIBOSOMAL SUBUNIT PROTEIN BL27M"/>
    <property type="match status" value="1"/>
</dbReference>
<evidence type="ECO:0000256" key="3">
    <source>
        <dbReference type="ARBA" id="ARBA00023274"/>
    </source>
</evidence>
<proteinExistence type="inferred from homology"/>
<protein>
    <recommendedName>
        <fullName evidence="4">Large ribosomal subunit protein bL27</fullName>
    </recommendedName>
    <alternativeName>
        <fullName evidence="5">50S ribosomal protein L27</fullName>
    </alternativeName>
</protein>
<dbReference type="Proteomes" id="UP000576550">
    <property type="component" value="Unassembled WGS sequence"/>
</dbReference>
<dbReference type="SUPFAM" id="SSF110324">
    <property type="entry name" value="Ribosomal L27 protein-like"/>
    <property type="match status" value="1"/>
</dbReference>
<evidence type="ECO:0000256" key="2">
    <source>
        <dbReference type="ARBA" id="ARBA00022980"/>
    </source>
</evidence>
<comment type="similarity">
    <text evidence="1">Belongs to the bacterial ribosomal protein bL27 family.</text>
</comment>
<evidence type="ECO:0000256" key="1">
    <source>
        <dbReference type="ARBA" id="ARBA00010797"/>
    </source>
</evidence>
<dbReference type="AlphaFoldDB" id="A0A832R8L4"/>
<gene>
    <name evidence="6" type="primary">rpmA</name>
    <name evidence="6" type="ORF">GX533_01690</name>
</gene>
<dbReference type="GO" id="GO:0006412">
    <property type="term" value="P:translation"/>
    <property type="evidence" value="ECO:0007669"/>
    <property type="project" value="InterPro"/>
</dbReference>
<dbReference type="Gene3D" id="2.40.50.100">
    <property type="match status" value="1"/>
</dbReference>
<comment type="caution">
    <text evidence="6">The sequence shown here is derived from an EMBL/GenBank/DDBJ whole genome shotgun (WGS) entry which is preliminary data.</text>
</comment>
<dbReference type="PANTHER" id="PTHR15893">
    <property type="entry name" value="RIBOSOMAL PROTEIN L27"/>
    <property type="match status" value="1"/>
</dbReference>
<dbReference type="GO" id="GO:1990904">
    <property type="term" value="C:ribonucleoprotein complex"/>
    <property type="evidence" value="ECO:0007669"/>
    <property type="project" value="UniProtKB-KW"/>
</dbReference>
<evidence type="ECO:0000313" key="7">
    <source>
        <dbReference type="Proteomes" id="UP000576550"/>
    </source>
</evidence>
<dbReference type="PROSITE" id="PS00831">
    <property type="entry name" value="RIBOSOMAL_L27"/>
    <property type="match status" value="1"/>
</dbReference>
<dbReference type="GO" id="GO:0005840">
    <property type="term" value="C:ribosome"/>
    <property type="evidence" value="ECO:0007669"/>
    <property type="project" value="UniProtKB-KW"/>
</dbReference>
<dbReference type="InterPro" id="IPR018261">
    <property type="entry name" value="Ribosomal_bL27_CS"/>
</dbReference>
<organism evidence="6 7">
    <name type="scientific">Candidatus Dojkabacteria bacterium</name>
    <dbReference type="NCBI Taxonomy" id="2099670"/>
    <lineage>
        <taxon>Bacteria</taxon>
        <taxon>Candidatus Dojkabacteria</taxon>
    </lineage>
</organism>
<evidence type="ECO:0000256" key="5">
    <source>
        <dbReference type="ARBA" id="ARBA00035477"/>
    </source>
</evidence>
<dbReference type="InterPro" id="IPR001684">
    <property type="entry name" value="Ribosomal_bL27"/>
</dbReference>
<keyword evidence="2 6" id="KW-0689">Ribosomal protein</keyword>
<name>A0A832R8L4_9BACT</name>
<dbReference type="PRINTS" id="PR00063">
    <property type="entry name" value="RIBOSOMALL27"/>
</dbReference>
<reference evidence="6 7" key="1">
    <citation type="journal article" date="2020" name="Biotechnol. Biofuels">
        <title>New insights from the biogas microbiome by comprehensive genome-resolved metagenomics of nearly 1600 species originating from multiple anaerobic digesters.</title>
        <authorList>
            <person name="Campanaro S."/>
            <person name="Treu L."/>
            <person name="Rodriguez-R L.M."/>
            <person name="Kovalovszki A."/>
            <person name="Ziels R.M."/>
            <person name="Maus I."/>
            <person name="Zhu X."/>
            <person name="Kougias P.G."/>
            <person name="Basile A."/>
            <person name="Luo G."/>
            <person name="Schluter A."/>
            <person name="Konstantinidis K.T."/>
            <person name="Angelidaki I."/>
        </authorList>
    </citation>
    <scope>NUCLEOTIDE SEQUENCE [LARGE SCALE GENOMIC DNA]</scope>
    <source>
        <strain evidence="6">AS05jafATM_89</strain>
    </source>
</reference>
<sequence>MAKVAAGSTTSNQGKVAGKRLGVKKFAGEQVKAGNIIVRQRGSVYHPGNNTYMGKTHTIHAQIDGTVSFRRMSGSKRGQFFVDVIK</sequence>
<dbReference type="EMBL" id="DUTP01000003">
    <property type="protein sequence ID" value="HHX99376.1"/>
    <property type="molecule type" value="Genomic_DNA"/>
</dbReference>
<evidence type="ECO:0000256" key="4">
    <source>
        <dbReference type="ARBA" id="ARBA00035175"/>
    </source>
</evidence>